<evidence type="ECO:0000313" key="3">
    <source>
        <dbReference type="Proteomes" id="UP001595833"/>
    </source>
</evidence>
<dbReference type="InterPro" id="IPR010872">
    <property type="entry name" value="MDMPI_C-term_domain"/>
</dbReference>
<protein>
    <submittedName>
        <fullName evidence="2">Maleylpyruvate isomerase family mycothiol-dependent enzyme</fullName>
    </submittedName>
</protein>
<organism evidence="2 3">
    <name type="scientific">Saccharothrix xinjiangensis</name>
    <dbReference type="NCBI Taxonomy" id="204798"/>
    <lineage>
        <taxon>Bacteria</taxon>
        <taxon>Bacillati</taxon>
        <taxon>Actinomycetota</taxon>
        <taxon>Actinomycetes</taxon>
        <taxon>Pseudonocardiales</taxon>
        <taxon>Pseudonocardiaceae</taxon>
        <taxon>Saccharothrix</taxon>
    </lineage>
</organism>
<dbReference type="PANTHER" id="PTHR40758">
    <property type="entry name" value="CONSERVED PROTEIN"/>
    <property type="match status" value="1"/>
</dbReference>
<dbReference type="GO" id="GO:0016853">
    <property type="term" value="F:isomerase activity"/>
    <property type="evidence" value="ECO:0007669"/>
    <property type="project" value="UniProtKB-KW"/>
</dbReference>
<gene>
    <name evidence="2" type="ORF">ACFPFM_04160</name>
</gene>
<proteinExistence type="predicted"/>
<comment type="caution">
    <text evidence="2">The sequence shown here is derived from an EMBL/GenBank/DDBJ whole genome shotgun (WGS) entry which is preliminary data.</text>
</comment>
<keyword evidence="3" id="KW-1185">Reference proteome</keyword>
<dbReference type="EMBL" id="JBHSJB010000004">
    <property type="protein sequence ID" value="MFC5052948.1"/>
    <property type="molecule type" value="Genomic_DNA"/>
</dbReference>
<dbReference type="Pfam" id="PF07398">
    <property type="entry name" value="MDMPI_C"/>
    <property type="match status" value="1"/>
</dbReference>
<dbReference type="PANTHER" id="PTHR40758:SF1">
    <property type="entry name" value="CONSERVED PROTEIN"/>
    <property type="match status" value="1"/>
</dbReference>
<evidence type="ECO:0000259" key="1">
    <source>
        <dbReference type="Pfam" id="PF07398"/>
    </source>
</evidence>
<reference evidence="3" key="1">
    <citation type="journal article" date="2019" name="Int. J. Syst. Evol. Microbiol.">
        <title>The Global Catalogue of Microorganisms (GCM) 10K type strain sequencing project: providing services to taxonomists for standard genome sequencing and annotation.</title>
        <authorList>
            <consortium name="The Broad Institute Genomics Platform"/>
            <consortium name="The Broad Institute Genome Sequencing Center for Infectious Disease"/>
            <person name="Wu L."/>
            <person name="Ma J."/>
        </authorList>
    </citation>
    <scope>NUCLEOTIDE SEQUENCE [LARGE SCALE GENOMIC DNA]</scope>
    <source>
        <strain evidence="3">KCTC 12848</strain>
    </source>
</reference>
<dbReference type="Proteomes" id="UP001595833">
    <property type="component" value="Unassembled WGS sequence"/>
</dbReference>
<name>A0ABV9XSM2_9PSEU</name>
<feature type="domain" description="MDMPI C-terminal" evidence="1">
    <location>
        <begin position="92"/>
        <end position="191"/>
    </location>
</feature>
<keyword evidence="2" id="KW-0413">Isomerase</keyword>
<evidence type="ECO:0000313" key="2">
    <source>
        <dbReference type="EMBL" id="MFC5052948.1"/>
    </source>
</evidence>
<accession>A0ABV9XSM2</accession>
<sequence length="199" mass="21332">MRNWLVERTDAFVEGVGEVGNSGGGFASAVPTCPGWTVRDLVTAVDGRADPVWTYLGPRPAAFWTRRTLHDTVVHHADLVLAAGSEPDVPEDVAADAVDELFELFTDPAGVSLKPSLAHLRGTGETLLLRPRGRPPLFVVRTPGGPVRRSGEGPADVVLTAPPPDLLLVLTRRRSADHPGVRVEGDRALLDHWVAHTAL</sequence>
<dbReference type="RefSeq" id="WP_344037976.1">
    <property type="nucleotide sequence ID" value="NZ_BAAAKE010000009.1"/>
</dbReference>